<dbReference type="GO" id="GO:0005634">
    <property type="term" value="C:nucleus"/>
    <property type="evidence" value="ECO:0007669"/>
    <property type="project" value="UniProtKB-SubCell"/>
</dbReference>
<accession>A0A2G9HMD2</accession>
<dbReference type="PROSITE" id="PS00028">
    <property type="entry name" value="ZINC_FINGER_C2H2_1"/>
    <property type="match status" value="1"/>
</dbReference>
<keyword evidence="2" id="KW-0479">Metal-binding</keyword>
<keyword evidence="10" id="KW-1185">Reference proteome</keyword>
<evidence type="ECO:0000256" key="4">
    <source>
        <dbReference type="ARBA" id="ARBA00022833"/>
    </source>
</evidence>
<feature type="domain" description="C2H2-type" evidence="8">
    <location>
        <begin position="57"/>
        <end position="84"/>
    </location>
</feature>
<protein>
    <recommendedName>
        <fullName evidence="8">C2H2-type domain-containing protein</fullName>
    </recommendedName>
</protein>
<name>A0A2G9HMD2_9LAMI</name>
<keyword evidence="3 6" id="KW-0863">Zinc-finger</keyword>
<comment type="caution">
    <text evidence="9">The sequence shown here is derived from an EMBL/GenBank/DDBJ whole genome shotgun (WGS) entry which is preliminary data.</text>
</comment>
<dbReference type="PANTHER" id="PTHR47287">
    <property type="entry name" value="C2H2 AND C2HC ZINC FINGERS SUPERFAMILY PROTEIN"/>
    <property type="match status" value="1"/>
</dbReference>
<proteinExistence type="predicted"/>
<dbReference type="InterPro" id="IPR013087">
    <property type="entry name" value="Znf_C2H2_type"/>
</dbReference>
<dbReference type="GO" id="GO:0008270">
    <property type="term" value="F:zinc ion binding"/>
    <property type="evidence" value="ECO:0007669"/>
    <property type="project" value="UniProtKB-KW"/>
</dbReference>
<evidence type="ECO:0000259" key="8">
    <source>
        <dbReference type="PROSITE" id="PS50157"/>
    </source>
</evidence>
<dbReference type="Gene3D" id="3.30.160.60">
    <property type="entry name" value="Classic Zinc Finger"/>
    <property type="match status" value="1"/>
</dbReference>
<feature type="region of interest" description="Disordered" evidence="7">
    <location>
        <begin position="1"/>
        <end position="33"/>
    </location>
</feature>
<dbReference type="STRING" id="429701.A0A2G9HMD2"/>
<dbReference type="PROSITE" id="PS50157">
    <property type="entry name" value="ZINC_FINGER_C2H2_2"/>
    <property type="match status" value="1"/>
</dbReference>
<evidence type="ECO:0000256" key="5">
    <source>
        <dbReference type="ARBA" id="ARBA00023242"/>
    </source>
</evidence>
<dbReference type="PANTHER" id="PTHR47287:SF15">
    <property type="entry name" value="ZINC FINGER PROTEIN 3-LIKE"/>
    <property type="match status" value="1"/>
</dbReference>
<evidence type="ECO:0000256" key="6">
    <source>
        <dbReference type="PROSITE-ProRule" id="PRU00042"/>
    </source>
</evidence>
<dbReference type="OrthoDB" id="1933825at2759"/>
<reference evidence="10" key="1">
    <citation type="journal article" date="2018" name="Gigascience">
        <title>Genome assembly of the Pink Ipe (Handroanthus impetiginosus, Bignoniaceae), a highly valued, ecologically keystone Neotropical timber forest tree.</title>
        <authorList>
            <person name="Silva-Junior O.B."/>
            <person name="Grattapaglia D."/>
            <person name="Novaes E."/>
            <person name="Collevatti R.G."/>
        </authorList>
    </citation>
    <scope>NUCLEOTIDE SEQUENCE [LARGE SCALE GENOMIC DNA]</scope>
    <source>
        <strain evidence="10">cv. UFG-1</strain>
    </source>
</reference>
<evidence type="ECO:0000313" key="10">
    <source>
        <dbReference type="Proteomes" id="UP000231279"/>
    </source>
</evidence>
<dbReference type="InterPro" id="IPR044246">
    <property type="entry name" value="ZFP3-like"/>
</dbReference>
<evidence type="ECO:0000256" key="1">
    <source>
        <dbReference type="ARBA" id="ARBA00004123"/>
    </source>
</evidence>
<evidence type="ECO:0000256" key="7">
    <source>
        <dbReference type="SAM" id="MobiDB-lite"/>
    </source>
</evidence>
<dbReference type="EMBL" id="NKXS01001425">
    <property type="protein sequence ID" value="PIN18664.1"/>
    <property type="molecule type" value="Genomic_DNA"/>
</dbReference>
<dbReference type="AlphaFoldDB" id="A0A2G9HMD2"/>
<dbReference type="SUPFAM" id="SSF57667">
    <property type="entry name" value="beta-beta-alpha zinc fingers"/>
    <property type="match status" value="1"/>
</dbReference>
<organism evidence="9 10">
    <name type="scientific">Handroanthus impetiginosus</name>
    <dbReference type="NCBI Taxonomy" id="429701"/>
    <lineage>
        <taxon>Eukaryota</taxon>
        <taxon>Viridiplantae</taxon>
        <taxon>Streptophyta</taxon>
        <taxon>Embryophyta</taxon>
        <taxon>Tracheophyta</taxon>
        <taxon>Spermatophyta</taxon>
        <taxon>Magnoliopsida</taxon>
        <taxon>eudicotyledons</taxon>
        <taxon>Gunneridae</taxon>
        <taxon>Pentapetalae</taxon>
        <taxon>asterids</taxon>
        <taxon>lamiids</taxon>
        <taxon>Lamiales</taxon>
        <taxon>Bignoniaceae</taxon>
        <taxon>Crescentiina</taxon>
        <taxon>Tabebuia alliance</taxon>
        <taxon>Handroanthus</taxon>
    </lineage>
</organism>
<sequence>MESPILDPCNHPPNPTPQETNNHQEQEPKIKNSHNLTLDLTLSSKDINHNESEPRVFSCNYCHRKFYSSQALGGHQNAHKRERTIAKRSGSGGGAAFRHHDMAVHRYLSMASLPLHGSVNRSLGIQAHSMIHKPSFAASRVQIYDRKPQPGIGRLAAEIHQVGSSGSGGAARFDGGRRFAPVVEGIGVFRWDNSSYLKTSNQDEIKKLDLSLKL</sequence>
<comment type="subcellular location">
    <subcellularLocation>
        <location evidence="1">Nucleus</location>
    </subcellularLocation>
</comment>
<evidence type="ECO:0000256" key="2">
    <source>
        <dbReference type="ARBA" id="ARBA00022723"/>
    </source>
</evidence>
<dbReference type="GO" id="GO:0009788">
    <property type="term" value="P:negative regulation of abscisic acid-activated signaling pathway"/>
    <property type="evidence" value="ECO:0007669"/>
    <property type="project" value="InterPro"/>
</dbReference>
<keyword evidence="5" id="KW-0539">Nucleus</keyword>
<keyword evidence="4" id="KW-0862">Zinc</keyword>
<gene>
    <name evidence="9" type="ORF">CDL12_08652</name>
</gene>
<evidence type="ECO:0000256" key="3">
    <source>
        <dbReference type="ARBA" id="ARBA00022771"/>
    </source>
</evidence>
<evidence type="ECO:0000313" key="9">
    <source>
        <dbReference type="EMBL" id="PIN18664.1"/>
    </source>
</evidence>
<dbReference type="InterPro" id="IPR036236">
    <property type="entry name" value="Znf_C2H2_sf"/>
</dbReference>
<dbReference type="Proteomes" id="UP000231279">
    <property type="component" value="Unassembled WGS sequence"/>
</dbReference>